<evidence type="ECO:0000256" key="4">
    <source>
        <dbReference type="ARBA" id="ARBA00022475"/>
    </source>
</evidence>
<comment type="similarity">
    <text evidence="2 9">Belongs to the ABC-2 integral membrane protein family.</text>
</comment>
<dbReference type="RefSeq" id="WP_114833609.1">
    <property type="nucleotide sequence ID" value="NZ_LR699114.1"/>
</dbReference>
<evidence type="ECO:0000256" key="1">
    <source>
        <dbReference type="ARBA" id="ARBA00004651"/>
    </source>
</evidence>
<dbReference type="Proteomes" id="UP000254720">
    <property type="component" value="Unassembled WGS sequence"/>
</dbReference>
<comment type="caution">
    <text evidence="11">The sequence shown here is derived from an EMBL/GenBank/DDBJ whole genome shotgun (WGS) entry which is preliminary data.</text>
</comment>
<proteinExistence type="inferred from homology"/>
<evidence type="ECO:0000256" key="9">
    <source>
        <dbReference type="RuleBase" id="RU361157"/>
    </source>
</evidence>
<feature type="domain" description="ABC transmembrane type-2" evidence="10">
    <location>
        <begin position="51"/>
        <end position="277"/>
    </location>
</feature>
<gene>
    <name evidence="11" type="ORF">C8D86_10398</name>
</gene>
<keyword evidence="12" id="KW-1185">Reference proteome</keyword>
<keyword evidence="8 9" id="KW-0472">Membrane</keyword>
<dbReference type="InterPro" id="IPR047817">
    <property type="entry name" value="ABC2_TM_bact-type"/>
</dbReference>
<organism evidence="11 12">
    <name type="scientific">Aquicella lusitana</name>
    <dbReference type="NCBI Taxonomy" id="254246"/>
    <lineage>
        <taxon>Bacteria</taxon>
        <taxon>Pseudomonadati</taxon>
        <taxon>Pseudomonadota</taxon>
        <taxon>Gammaproteobacteria</taxon>
        <taxon>Legionellales</taxon>
        <taxon>Coxiellaceae</taxon>
        <taxon>Aquicella</taxon>
    </lineage>
</organism>
<evidence type="ECO:0000256" key="8">
    <source>
        <dbReference type="ARBA" id="ARBA00023136"/>
    </source>
</evidence>
<dbReference type="AlphaFoldDB" id="A0A370H250"/>
<dbReference type="GO" id="GO:0015920">
    <property type="term" value="P:lipopolysaccharide transport"/>
    <property type="evidence" value="ECO:0007669"/>
    <property type="project" value="TreeGrafter"/>
</dbReference>
<keyword evidence="4 9" id="KW-1003">Cell membrane</keyword>
<dbReference type="Pfam" id="PF01061">
    <property type="entry name" value="ABC2_membrane"/>
    <property type="match status" value="1"/>
</dbReference>
<reference evidence="11 12" key="1">
    <citation type="submission" date="2018-07" db="EMBL/GenBank/DDBJ databases">
        <title>Genomic Encyclopedia of Type Strains, Phase IV (KMG-IV): sequencing the most valuable type-strain genomes for metagenomic binning, comparative biology and taxonomic classification.</title>
        <authorList>
            <person name="Goeker M."/>
        </authorList>
    </citation>
    <scope>NUCLEOTIDE SEQUENCE [LARGE SCALE GENOMIC DNA]</scope>
    <source>
        <strain evidence="11 12">DSM 16500</strain>
    </source>
</reference>
<accession>A0A370H250</accession>
<keyword evidence="7" id="KW-0762">Sugar transport</keyword>
<name>A0A370H250_9COXI</name>
<evidence type="ECO:0000256" key="5">
    <source>
        <dbReference type="ARBA" id="ARBA00022692"/>
    </source>
</evidence>
<keyword evidence="3 9" id="KW-0813">Transport</keyword>
<dbReference type="GO" id="GO:0005886">
    <property type="term" value="C:plasma membrane"/>
    <property type="evidence" value="ECO:0007669"/>
    <property type="project" value="UniProtKB-SubCell"/>
</dbReference>
<dbReference type="EMBL" id="QQAX01000003">
    <property type="protein sequence ID" value="RDI48133.1"/>
    <property type="molecule type" value="Genomic_DNA"/>
</dbReference>
<dbReference type="PANTHER" id="PTHR30413:SF10">
    <property type="entry name" value="CAPSULE POLYSACCHARIDE EXPORT INNER-MEMBRANE PROTEIN CTRC"/>
    <property type="match status" value="1"/>
</dbReference>
<feature type="transmembrane region" description="Helical" evidence="9">
    <location>
        <begin position="53"/>
        <end position="76"/>
    </location>
</feature>
<dbReference type="OrthoDB" id="9786910at2"/>
<feature type="transmembrane region" description="Helical" evidence="9">
    <location>
        <begin position="131"/>
        <end position="158"/>
    </location>
</feature>
<sequence>MSKVIYVSTPERFSSRLINPVAILADLSRYRELITSMTIQNFRSTYQASYLGIAWQVVLPLIMLSIFYFVFGVILGGRFSSIATESRLDYALALFVGLGFFNFLAQNIGAAPSVILSNMAYVKSLAFPLEVLPVTTVLTSFITLVINVGITMIVFLLAKGNIHASSICTIFYLLCILLTTLGVSWILSTLAVFFRDISAFISPLTIILMFMCPIFYPASMVPKRIKWVIEVNPIAVMIENVRACMLYGVWPSLSSIIYVFLFSLIFAVMGYCLFMRSKTAFADVM</sequence>
<dbReference type="InterPro" id="IPR013525">
    <property type="entry name" value="ABC2_TM"/>
</dbReference>
<protein>
    <recommendedName>
        <fullName evidence="9">Transport permease protein</fullName>
    </recommendedName>
</protein>
<keyword evidence="6 9" id="KW-1133">Transmembrane helix</keyword>
<dbReference type="PANTHER" id="PTHR30413">
    <property type="entry name" value="INNER MEMBRANE TRANSPORT PERMEASE"/>
    <property type="match status" value="1"/>
</dbReference>
<evidence type="ECO:0000313" key="12">
    <source>
        <dbReference type="Proteomes" id="UP000254720"/>
    </source>
</evidence>
<comment type="subcellular location">
    <subcellularLocation>
        <location evidence="9">Cell inner membrane</location>
        <topology evidence="9">Multi-pass membrane protein</topology>
    </subcellularLocation>
    <subcellularLocation>
        <location evidence="1">Cell membrane</location>
        <topology evidence="1">Multi-pass membrane protein</topology>
    </subcellularLocation>
</comment>
<dbReference type="GO" id="GO:0015774">
    <property type="term" value="P:polysaccharide transport"/>
    <property type="evidence" value="ECO:0007669"/>
    <property type="project" value="UniProtKB-KW"/>
</dbReference>
<dbReference type="GO" id="GO:0140359">
    <property type="term" value="F:ABC-type transporter activity"/>
    <property type="evidence" value="ECO:0007669"/>
    <property type="project" value="InterPro"/>
</dbReference>
<keyword evidence="5 9" id="KW-0812">Transmembrane</keyword>
<feature type="transmembrane region" description="Helical" evidence="9">
    <location>
        <begin position="170"/>
        <end position="194"/>
    </location>
</feature>
<keyword evidence="7" id="KW-0625">Polysaccharide transport</keyword>
<evidence type="ECO:0000256" key="6">
    <source>
        <dbReference type="ARBA" id="ARBA00022989"/>
    </source>
</evidence>
<feature type="transmembrane region" description="Helical" evidence="9">
    <location>
        <begin position="200"/>
        <end position="219"/>
    </location>
</feature>
<evidence type="ECO:0000256" key="7">
    <source>
        <dbReference type="ARBA" id="ARBA00023047"/>
    </source>
</evidence>
<feature type="transmembrane region" description="Helical" evidence="9">
    <location>
        <begin position="88"/>
        <end position="111"/>
    </location>
</feature>
<evidence type="ECO:0000259" key="10">
    <source>
        <dbReference type="PROSITE" id="PS51012"/>
    </source>
</evidence>
<feature type="transmembrane region" description="Helical" evidence="9">
    <location>
        <begin position="256"/>
        <end position="275"/>
    </location>
</feature>
<evidence type="ECO:0000313" key="11">
    <source>
        <dbReference type="EMBL" id="RDI48133.1"/>
    </source>
</evidence>
<evidence type="ECO:0000256" key="2">
    <source>
        <dbReference type="ARBA" id="ARBA00007783"/>
    </source>
</evidence>
<evidence type="ECO:0000256" key="3">
    <source>
        <dbReference type="ARBA" id="ARBA00022448"/>
    </source>
</evidence>
<dbReference type="PROSITE" id="PS51012">
    <property type="entry name" value="ABC_TM2"/>
    <property type="match status" value="1"/>
</dbReference>